<accession>A0A7J7IUM6</accession>
<dbReference type="AlphaFoldDB" id="A0A7J7IUM6"/>
<evidence type="ECO:0000256" key="1">
    <source>
        <dbReference type="ARBA" id="ARBA00004123"/>
    </source>
</evidence>
<keyword evidence="4" id="KW-0963">Cytoplasm</keyword>
<dbReference type="GO" id="GO:0008180">
    <property type="term" value="C:COP9 signalosome"/>
    <property type="evidence" value="ECO:0007669"/>
    <property type="project" value="UniProtKB-KW"/>
</dbReference>
<dbReference type="InterPro" id="IPR045135">
    <property type="entry name" value="Rpn7_N"/>
</dbReference>
<proteinExistence type="inferred from homology"/>
<dbReference type="EMBL" id="VXIV02003373">
    <property type="protein sequence ID" value="KAF6017632.1"/>
    <property type="molecule type" value="Genomic_DNA"/>
</dbReference>
<dbReference type="PANTHER" id="PTHR14145">
    <property type="entry name" value="26S PROTESOME SUBUNIT 6"/>
    <property type="match status" value="1"/>
</dbReference>
<reference evidence="8" key="1">
    <citation type="submission" date="2020-06" db="EMBL/GenBank/DDBJ databases">
        <title>Draft genome of Bugula neritina, a colonial animal packing powerful symbionts and potential medicines.</title>
        <authorList>
            <person name="Rayko M."/>
        </authorList>
    </citation>
    <scope>NUCLEOTIDE SEQUENCE [LARGE SCALE GENOMIC DNA]</scope>
    <source>
        <strain evidence="8">Kwan_BN1</strain>
    </source>
</reference>
<feature type="domain" description="PCI" evidence="7">
    <location>
        <begin position="258"/>
        <end position="423"/>
    </location>
</feature>
<dbReference type="Pfam" id="PF01399">
    <property type="entry name" value="PCI"/>
    <property type="match status" value="1"/>
</dbReference>
<organism evidence="8 9">
    <name type="scientific">Bugula neritina</name>
    <name type="common">Brown bryozoan</name>
    <name type="synonym">Sertularia neritina</name>
    <dbReference type="NCBI Taxonomy" id="10212"/>
    <lineage>
        <taxon>Eukaryota</taxon>
        <taxon>Metazoa</taxon>
        <taxon>Spiralia</taxon>
        <taxon>Lophotrochozoa</taxon>
        <taxon>Bryozoa</taxon>
        <taxon>Gymnolaemata</taxon>
        <taxon>Cheilostomatida</taxon>
        <taxon>Flustrina</taxon>
        <taxon>Buguloidea</taxon>
        <taxon>Bugulidae</taxon>
        <taxon>Bugula</taxon>
    </lineage>
</organism>
<dbReference type="Pfam" id="PF21151">
    <property type="entry name" value="CSN1_C"/>
    <property type="match status" value="1"/>
</dbReference>
<dbReference type="SUPFAM" id="SSF46785">
    <property type="entry name" value="Winged helix' DNA-binding domain"/>
    <property type="match status" value="1"/>
</dbReference>
<dbReference type="InterPro" id="IPR000717">
    <property type="entry name" value="PCI_dom"/>
</dbReference>
<evidence type="ECO:0000256" key="6">
    <source>
        <dbReference type="ARBA" id="ARBA00023242"/>
    </source>
</evidence>
<dbReference type="GO" id="GO:0005737">
    <property type="term" value="C:cytoplasm"/>
    <property type="evidence" value="ECO:0007669"/>
    <property type="project" value="UniProtKB-SubCell"/>
</dbReference>
<dbReference type="OrthoDB" id="422427at2759"/>
<evidence type="ECO:0000256" key="3">
    <source>
        <dbReference type="ARBA" id="ARBA00008793"/>
    </source>
</evidence>
<dbReference type="Proteomes" id="UP000593567">
    <property type="component" value="Unassembled WGS sequence"/>
</dbReference>
<dbReference type="PROSITE" id="PS50250">
    <property type="entry name" value="PCI"/>
    <property type="match status" value="1"/>
</dbReference>
<sequence length="468" mass="52465">MSRGTRFGILSLAPEPMQVDDGTEGEVSEAEELVVVQNPSLDLDTYIASYQGMAKLQRLLFIADRCPSLQHEALRMALSTVMQTYNTMAYQSVHRKLSESITSGSMLPDALAGLVRNVPPLDTAWIDTTAKRAAQKLEKLDIDLKNYRGNSIKESIRRAQDDLGDHHLDCGDLQNALKCYSRARDYCTNAKHLINTCVNVIKVSIYLQNWPHVLNYTKKAEGLMENEIKTAGTATHTAPLLDCAAGLVELAHKKYKDAAKHFLKCQFDSCDFPWIASTNNIAVYGSLCALATFTRAELQKNVITNSSFKLFLELEPQIRETLNAFYSSKYGVCLKILNDMKDNLLLDIYLARHVNYLYTQIRNRALCQYFSPYVSADMSKMAEAFNTNVGDLENELMQLILDGQINARIDSHNKILYAKDINSRQHTFEKALNVGENYQKNAGFLVLRSAAIRNLVHVSVATAPDSQA</sequence>
<dbReference type="InterPro" id="IPR019585">
    <property type="entry name" value="Rpn7/CSN1"/>
</dbReference>
<name>A0A7J7IUM6_BUGNE</name>
<comment type="caution">
    <text evidence="8">The sequence shown here is derived from an EMBL/GenBank/DDBJ whole genome shotgun (WGS) entry which is preliminary data.</text>
</comment>
<evidence type="ECO:0000259" key="7">
    <source>
        <dbReference type="PROSITE" id="PS50250"/>
    </source>
</evidence>
<dbReference type="Gene3D" id="1.25.40.570">
    <property type="match status" value="1"/>
</dbReference>
<keyword evidence="9" id="KW-1185">Reference proteome</keyword>
<keyword evidence="6" id="KW-0539">Nucleus</keyword>
<evidence type="ECO:0000256" key="2">
    <source>
        <dbReference type="ARBA" id="ARBA00004496"/>
    </source>
</evidence>
<evidence type="ECO:0000313" key="9">
    <source>
        <dbReference type="Proteomes" id="UP000593567"/>
    </source>
</evidence>
<dbReference type="SMART" id="SM00088">
    <property type="entry name" value="PINT"/>
    <property type="match status" value="1"/>
</dbReference>
<protein>
    <submittedName>
        <fullName evidence="8">GPS1</fullName>
    </submittedName>
</protein>
<comment type="similarity">
    <text evidence="3">Belongs to the CSN1 family.</text>
</comment>
<dbReference type="InterPro" id="IPR011990">
    <property type="entry name" value="TPR-like_helical_dom_sf"/>
</dbReference>
<comment type="subcellular location">
    <subcellularLocation>
        <location evidence="2">Cytoplasm</location>
    </subcellularLocation>
    <subcellularLocation>
        <location evidence="1">Nucleus</location>
    </subcellularLocation>
</comment>
<dbReference type="PANTHER" id="PTHR14145:SF2">
    <property type="entry name" value="COP9 SIGNALOSOME COMPLEX SUBUNIT 1"/>
    <property type="match status" value="1"/>
</dbReference>
<dbReference type="Pfam" id="PF10602">
    <property type="entry name" value="RPN7"/>
    <property type="match status" value="1"/>
</dbReference>
<dbReference type="SUPFAM" id="SSF48452">
    <property type="entry name" value="TPR-like"/>
    <property type="match status" value="1"/>
</dbReference>
<dbReference type="InterPro" id="IPR048624">
    <property type="entry name" value="CSN1_C"/>
</dbReference>
<evidence type="ECO:0000256" key="5">
    <source>
        <dbReference type="ARBA" id="ARBA00022790"/>
    </source>
</evidence>
<keyword evidence="5" id="KW-0736">Signalosome</keyword>
<evidence type="ECO:0000313" key="8">
    <source>
        <dbReference type="EMBL" id="KAF6017632.1"/>
    </source>
</evidence>
<evidence type="ECO:0000256" key="4">
    <source>
        <dbReference type="ARBA" id="ARBA00022490"/>
    </source>
</evidence>
<dbReference type="InterPro" id="IPR036390">
    <property type="entry name" value="WH_DNA-bd_sf"/>
</dbReference>
<gene>
    <name evidence="8" type="ORF">EB796_024058</name>
</gene>